<dbReference type="STRING" id="192904.SAMN04488514_12623"/>
<organism evidence="1 2">
    <name type="scientific">Kriegella aquimaris</name>
    <dbReference type="NCBI Taxonomy" id="192904"/>
    <lineage>
        <taxon>Bacteria</taxon>
        <taxon>Pseudomonadati</taxon>
        <taxon>Bacteroidota</taxon>
        <taxon>Flavobacteriia</taxon>
        <taxon>Flavobacteriales</taxon>
        <taxon>Flavobacteriaceae</taxon>
        <taxon>Kriegella</taxon>
    </lineage>
</organism>
<protein>
    <recommendedName>
        <fullName evidence="3">Phage integrase family protein</fullName>
    </recommendedName>
</protein>
<gene>
    <name evidence="1" type="ORF">SAMN04488514_12623</name>
</gene>
<evidence type="ECO:0000313" key="2">
    <source>
        <dbReference type="Proteomes" id="UP000199440"/>
    </source>
</evidence>
<accession>A0A1G9YSR8</accession>
<evidence type="ECO:0008006" key="3">
    <source>
        <dbReference type="Google" id="ProtNLM"/>
    </source>
</evidence>
<dbReference type="Proteomes" id="UP000199440">
    <property type="component" value="Unassembled WGS sequence"/>
</dbReference>
<dbReference type="EMBL" id="FNGV01000026">
    <property type="protein sequence ID" value="SDN12178.1"/>
    <property type="molecule type" value="Genomic_DNA"/>
</dbReference>
<reference evidence="1 2" key="1">
    <citation type="submission" date="2016-10" db="EMBL/GenBank/DDBJ databases">
        <authorList>
            <person name="de Groot N.N."/>
        </authorList>
    </citation>
    <scope>NUCLEOTIDE SEQUENCE [LARGE SCALE GENOMIC DNA]</scope>
    <source>
        <strain evidence="1 2">DSM 19886</strain>
    </source>
</reference>
<feature type="non-terminal residue" evidence="1">
    <location>
        <position position="1"/>
    </location>
</feature>
<sequence length="42" mass="4733">LGHTKLSTTQIYARVVEKKVGEDMQNLMAKMKQKNIRAGEVS</sequence>
<proteinExistence type="predicted"/>
<evidence type="ECO:0000313" key="1">
    <source>
        <dbReference type="EMBL" id="SDN12178.1"/>
    </source>
</evidence>
<name>A0A1G9YSR8_9FLAO</name>
<keyword evidence="2" id="KW-1185">Reference proteome</keyword>
<dbReference type="AlphaFoldDB" id="A0A1G9YSR8"/>